<evidence type="ECO:0000256" key="3">
    <source>
        <dbReference type="ARBA" id="ARBA00009400"/>
    </source>
</evidence>
<evidence type="ECO:0000256" key="9">
    <source>
        <dbReference type="ARBA" id="ARBA00033102"/>
    </source>
</evidence>
<dbReference type="GO" id="GO:0004514">
    <property type="term" value="F:nicotinate-nucleotide diphosphorylase (carboxylating) activity"/>
    <property type="evidence" value="ECO:0007669"/>
    <property type="project" value="UniProtKB-EC"/>
</dbReference>
<accession>A0A160DWN5</accession>
<dbReference type="GO" id="GO:0034213">
    <property type="term" value="P:quinolinate catabolic process"/>
    <property type="evidence" value="ECO:0007669"/>
    <property type="project" value="TreeGrafter"/>
</dbReference>
<keyword evidence="17" id="KW-1185">Reference proteome</keyword>
<dbReference type="InterPro" id="IPR027277">
    <property type="entry name" value="NadC/ModD"/>
</dbReference>
<evidence type="ECO:0000256" key="8">
    <source>
        <dbReference type="ARBA" id="ARBA00022679"/>
    </source>
</evidence>
<dbReference type="STRING" id="1300342.I596_3055"/>
<comment type="subunit">
    <text evidence="4">Hexamer formed by 3 homodimers.</text>
</comment>
<evidence type="ECO:0000256" key="5">
    <source>
        <dbReference type="ARBA" id="ARBA00011944"/>
    </source>
</evidence>
<dbReference type="Pfam" id="PF02749">
    <property type="entry name" value="QRPTase_N"/>
    <property type="match status" value="1"/>
</dbReference>
<dbReference type="PANTHER" id="PTHR32179:SF3">
    <property type="entry name" value="NICOTINATE-NUCLEOTIDE PYROPHOSPHORYLASE [CARBOXYLATING]"/>
    <property type="match status" value="1"/>
</dbReference>
<dbReference type="InterPro" id="IPR022412">
    <property type="entry name" value="Quinolinate_PRibosylTrfase_N"/>
</dbReference>
<dbReference type="CDD" id="cd01572">
    <property type="entry name" value="QPRTase"/>
    <property type="match status" value="1"/>
</dbReference>
<feature type="binding site" evidence="13">
    <location>
        <position position="159"/>
    </location>
    <ligand>
        <name>substrate</name>
    </ligand>
</feature>
<dbReference type="Proteomes" id="UP000076830">
    <property type="component" value="Chromosome"/>
</dbReference>
<keyword evidence="8 12" id="KW-0808">Transferase</keyword>
<dbReference type="Gene3D" id="3.90.1170.20">
    <property type="entry name" value="Quinolinate phosphoribosyl transferase, N-terminal domain"/>
    <property type="match status" value="1"/>
</dbReference>
<keyword evidence="7 12" id="KW-0328">Glycosyltransferase</keyword>
<evidence type="ECO:0000256" key="13">
    <source>
        <dbReference type="PIRSR" id="PIRSR006250-1"/>
    </source>
</evidence>
<dbReference type="Gene3D" id="3.20.20.70">
    <property type="entry name" value="Aldolase class I"/>
    <property type="match status" value="1"/>
</dbReference>
<dbReference type="FunFam" id="3.90.1170.20:FF:000001">
    <property type="entry name" value="Nicotinate-nucleotide diphosphorylase (Carboxylating)"/>
    <property type="match status" value="1"/>
</dbReference>
<comment type="pathway">
    <text evidence="2">Cofactor biosynthesis; NAD(+) biosynthesis; nicotinate D-ribonucleotide from quinolinate: step 1/1.</text>
</comment>
<dbReference type="GO" id="GO:0009435">
    <property type="term" value="P:NAD+ biosynthetic process"/>
    <property type="evidence" value="ECO:0007669"/>
    <property type="project" value="UniProtKB-UniPathway"/>
</dbReference>
<dbReference type="InterPro" id="IPR002638">
    <property type="entry name" value="Quinolinate_PRibosylTrfase_C"/>
</dbReference>
<dbReference type="EMBL" id="CP015249">
    <property type="protein sequence ID" value="ANB19047.1"/>
    <property type="molecule type" value="Genomic_DNA"/>
</dbReference>
<dbReference type="SUPFAM" id="SSF51690">
    <property type="entry name" value="Nicotinate/Quinolinate PRTase C-terminal domain-like"/>
    <property type="match status" value="1"/>
</dbReference>
<evidence type="ECO:0000256" key="4">
    <source>
        <dbReference type="ARBA" id="ARBA00011218"/>
    </source>
</evidence>
<feature type="binding site" evidence="13">
    <location>
        <position position="219"/>
    </location>
    <ligand>
        <name>substrate</name>
    </ligand>
</feature>
<dbReference type="EC" id="2.4.2.19" evidence="5"/>
<dbReference type="PATRIC" id="fig|1300342.3.peg.2982"/>
<keyword evidence="6" id="KW-0662">Pyridine nucleotide biosynthesis</keyword>
<dbReference type="OrthoDB" id="9782546at2"/>
<organism evidence="16 17">
    <name type="scientific">Dokdonella koreensis DS-123</name>
    <dbReference type="NCBI Taxonomy" id="1300342"/>
    <lineage>
        <taxon>Bacteria</taxon>
        <taxon>Pseudomonadati</taxon>
        <taxon>Pseudomonadota</taxon>
        <taxon>Gammaproteobacteria</taxon>
        <taxon>Lysobacterales</taxon>
        <taxon>Rhodanobacteraceae</taxon>
        <taxon>Dokdonella</taxon>
    </lineage>
</organism>
<evidence type="ECO:0000256" key="7">
    <source>
        <dbReference type="ARBA" id="ARBA00022676"/>
    </source>
</evidence>
<sequence>MNAAALPPAETIAEDVRRALAEDIGSGDVTADLLPAVAHARARVITREAAVLCGQAWFEQCFQALDAGVVVDWACAEGQAVTAGSVLCRLTGPARALVTAERAALNFLQTLSATATAAAGYVEAVRGTRTTILDTRKTLPGLRQAQKYAVRVGGAANHRLGLYDMVLVKENHIAAAGSITAAVARARSLHPGIPVEVETENFAELREALAAGADRIMLDEFELHELAQAVAEVDGRALLEVSGGISLDRVRAIAQTGVDFISVGALTKHVRAVDLSMRIEVGAAG</sequence>
<evidence type="ECO:0000256" key="12">
    <source>
        <dbReference type="PIRNR" id="PIRNR006250"/>
    </source>
</evidence>
<evidence type="ECO:0000256" key="11">
    <source>
        <dbReference type="ARBA" id="ARBA00069173"/>
    </source>
</evidence>
<evidence type="ECO:0000313" key="17">
    <source>
        <dbReference type="Proteomes" id="UP000076830"/>
    </source>
</evidence>
<evidence type="ECO:0000256" key="2">
    <source>
        <dbReference type="ARBA" id="ARBA00004893"/>
    </source>
</evidence>
<dbReference type="UniPathway" id="UPA00253">
    <property type="reaction ID" value="UER00331"/>
</dbReference>
<dbReference type="PANTHER" id="PTHR32179">
    <property type="entry name" value="NICOTINATE-NUCLEOTIDE PYROPHOSPHORYLASE [CARBOXYLATING]"/>
    <property type="match status" value="1"/>
</dbReference>
<dbReference type="NCBIfam" id="TIGR00078">
    <property type="entry name" value="nadC"/>
    <property type="match status" value="1"/>
</dbReference>
<feature type="binding site" evidence="13">
    <location>
        <position position="198"/>
    </location>
    <ligand>
        <name>substrate</name>
    </ligand>
</feature>
<dbReference type="InterPro" id="IPR013785">
    <property type="entry name" value="Aldolase_TIM"/>
</dbReference>
<evidence type="ECO:0000256" key="6">
    <source>
        <dbReference type="ARBA" id="ARBA00022642"/>
    </source>
</evidence>
<dbReference type="SUPFAM" id="SSF54675">
    <property type="entry name" value="Nicotinate/Quinolinate PRTase N-terminal domain-like"/>
    <property type="match status" value="1"/>
</dbReference>
<dbReference type="InterPro" id="IPR004393">
    <property type="entry name" value="NadC"/>
</dbReference>
<feature type="domain" description="Quinolinate phosphoribosyl transferase N-terminal" evidence="15">
    <location>
        <begin position="28"/>
        <end position="112"/>
    </location>
</feature>
<evidence type="ECO:0000259" key="15">
    <source>
        <dbReference type="Pfam" id="PF02749"/>
    </source>
</evidence>
<dbReference type="AlphaFoldDB" id="A0A160DWN5"/>
<evidence type="ECO:0000259" key="14">
    <source>
        <dbReference type="Pfam" id="PF01729"/>
    </source>
</evidence>
<comment type="similarity">
    <text evidence="3 12">Belongs to the NadC/ModD family.</text>
</comment>
<dbReference type="KEGG" id="dko:I596_3055"/>
<feature type="binding site" evidence="13">
    <location>
        <position position="169"/>
    </location>
    <ligand>
        <name>substrate</name>
    </ligand>
</feature>
<dbReference type="InterPro" id="IPR037128">
    <property type="entry name" value="Quinolinate_PRibosylTase_N_sf"/>
</dbReference>
<feature type="binding site" evidence="13">
    <location>
        <begin position="263"/>
        <end position="265"/>
    </location>
    <ligand>
        <name>substrate</name>
    </ligand>
</feature>
<reference evidence="16 17" key="1">
    <citation type="submission" date="2016-04" db="EMBL/GenBank/DDBJ databases">
        <title>Complete genome sequence of Dokdonella koreensis DS-123T.</title>
        <authorList>
            <person name="Kim J.F."/>
            <person name="Lee H."/>
            <person name="Kwak M.-J."/>
        </authorList>
    </citation>
    <scope>NUCLEOTIDE SEQUENCE [LARGE SCALE GENOMIC DNA]</scope>
    <source>
        <strain evidence="16 17">DS-123</strain>
    </source>
</reference>
<proteinExistence type="inferred from homology"/>
<evidence type="ECO:0000256" key="1">
    <source>
        <dbReference type="ARBA" id="ARBA00003237"/>
    </source>
</evidence>
<feature type="binding site" evidence="13">
    <location>
        <position position="102"/>
    </location>
    <ligand>
        <name>substrate</name>
    </ligand>
</feature>
<feature type="binding site" evidence="13">
    <location>
        <begin position="135"/>
        <end position="137"/>
    </location>
    <ligand>
        <name>substrate</name>
    </ligand>
</feature>
<dbReference type="GO" id="GO:0005737">
    <property type="term" value="C:cytoplasm"/>
    <property type="evidence" value="ECO:0007669"/>
    <property type="project" value="TreeGrafter"/>
</dbReference>
<dbReference type="RefSeq" id="WP_067649345.1">
    <property type="nucleotide sequence ID" value="NZ_CP015249.1"/>
</dbReference>
<evidence type="ECO:0000313" key="16">
    <source>
        <dbReference type="EMBL" id="ANB19047.1"/>
    </source>
</evidence>
<dbReference type="InterPro" id="IPR036068">
    <property type="entry name" value="Nicotinate_pribotase-like_C"/>
</dbReference>
<dbReference type="PIRSF" id="PIRSF006250">
    <property type="entry name" value="NadC_ModD"/>
    <property type="match status" value="1"/>
</dbReference>
<comment type="catalytic activity">
    <reaction evidence="10">
        <text>nicotinate beta-D-ribonucleotide + CO2 + diphosphate = quinolinate + 5-phospho-alpha-D-ribose 1-diphosphate + 2 H(+)</text>
        <dbReference type="Rhea" id="RHEA:12733"/>
        <dbReference type="ChEBI" id="CHEBI:15378"/>
        <dbReference type="ChEBI" id="CHEBI:16526"/>
        <dbReference type="ChEBI" id="CHEBI:29959"/>
        <dbReference type="ChEBI" id="CHEBI:33019"/>
        <dbReference type="ChEBI" id="CHEBI:57502"/>
        <dbReference type="ChEBI" id="CHEBI:58017"/>
        <dbReference type="EC" id="2.4.2.19"/>
    </reaction>
</comment>
<gene>
    <name evidence="16" type="ORF">I596_3055</name>
</gene>
<feature type="binding site" evidence="13">
    <location>
        <begin position="242"/>
        <end position="244"/>
    </location>
    <ligand>
        <name>substrate</name>
    </ligand>
</feature>
<dbReference type="Pfam" id="PF01729">
    <property type="entry name" value="QRPTase_C"/>
    <property type="match status" value="1"/>
</dbReference>
<dbReference type="FunFam" id="3.20.20.70:FF:000030">
    <property type="entry name" value="Nicotinate-nucleotide pyrophosphorylase, carboxylating"/>
    <property type="match status" value="1"/>
</dbReference>
<feature type="domain" description="Quinolinate phosphoribosyl transferase C-terminal" evidence="14">
    <location>
        <begin position="115"/>
        <end position="278"/>
    </location>
</feature>
<evidence type="ECO:0000256" key="10">
    <source>
        <dbReference type="ARBA" id="ARBA00047445"/>
    </source>
</evidence>
<name>A0A160DWN5_9GAMM</name>
<comment type="function">
    <text evidence="1">Involved in the catabolism of quinolinic acid (QA).</text>
</comment>
<protein>
    <recommendedName>
        <fullName evidence="11">Probable nicotinate-nucleotide pyrophosphorylase [carboxylating]</fullName>
        <ecNumber evidence="5">2.4.2.19</ecNumber>
    </recommendedName>
    <alternativeName>
        <fullName evidence="9">Quinolinate phosphoribosyltransferase [decarboxylating]</fullName>
    </alternativeName>
</protein>